<evidence type="ECO:0000313" key="2">
    <source>
        <dbReference type="EMBL" id="SVB35018.1"/>
    </source>
</evidence>
<evidence type="ECO:0008006" key="3">
    <source>
        <dbReference type="Google" id="ProtNLM"/>
    </source>
</evidence>
<gene>
    <name evidence="2" type="ORF">METZ01_LOCUS187872</name>
</gene>
<sequence>MLLDTIARLSKLIQKENELLLLTGNKEELKQLLEEKKALTAHYEIHMQGFEIDNVKKDADPSMLKRLTETIEGFQTLTEENCNRLLAKVEATKRVFTVIQEAVRDNGVATKTYGNSGSVKNSIRHAFTPALSVGVNDEI</sequence>
<keyword evidence="1" id="KW-0175">Coiled coil</keyword>
<evidence type="ECO:0000256" key="1">
    <source>
        <dbReference type="SAM" id="Coils"/>
    </source>
</evidence>
<protein>
    <recommendedName>
        <fullName evidence="3">Flagellar protein FlgN</fullName>
    </recommendedName>
</protein>
<proteinExistence type="predicted"/>
<dbReference type="AlphaFoldDB" id="A0A382D993"/>
<dbReference type="EMBL" id="UINC01038262">
    <property type="protein sequence ID" value="SVB35018.1"/>
    <property type="molecule type" value="Genomic_DNA"/>
</dbReference>
<reference evidence="2" key="1">
    <citation type="submission" date="2018-05" db="EMBL/GenBank/DDBJ databases">
        <authorList>
            <person name="Lanie J.A."/>
            <person name="Ng W.-L."/>
            <person name="Kazmierczak K.M."/>
            <person name="Andrzejewski T.M."/>
            <person name="Davidsen T.M."/>
            <person name="Wayne K.J."/>
            <person name="Tettelin H."/>
            <person name="Glass J.I."/>
            <person name="Rusch D."/>
            <person name="Podicherti R."/>
            <person name="Tsui H.-C.T."/>
            <person name="Winkler M.E."/>
        </authorList>
    </citation>
    <scope>NUCLEOTIDE SEQUENCE</scope>
</reference>
<feature type="coiled-coil region" evidence="1">
    <location>
        <begin position="12"/>
        <end position="42"/>
    </location>
</feature>
<organism evidence="2">
    <name type="scientific">marine metagenome</name>
    <dbReference type="NCBI Taxonomy" id="408172"/>
    <lineage>
        <taxon>unclassified sequences</taxon>
        <taxon>metagenomes</taxon>
        <taxon>ecological metagenomes</taxon>
    </lineage>
</organism>
<name>A0A382D993_9ZZZZ</name>
<accession>A0A382D993</accession>